<protein>
    <submittedName>
        <fullName evidence="2">Plant/F27B13-30 protein</fullName>
    </submittedName>
</protein>
<keyword evidence="3" id="KW-1185">Reference proteome</keyword>
<proteinExistence type="predicted"/>
<comment type="caution">
    <text evidence="2">The sequence shown here is derived from an EMBL/GenBank/DDBJ whole genome shotgun (WGS) entry which is preliminary data.</text>
</comment>
<evidence type="ECO:0000313" key="3">
    <source>
        <dbReference type="Proteomes" id="UP000265520"/>
    </source>
</evidence>
<accession>A0A392S408</accession>
<dbReference type="Proteomes" id="UP000265520">
    <property type="component" value="Unassembled WGS sequence"/>
</dbReference>
<dbReference type="PANTHER" id="PTHR31115">
    <property type="entry name" value="OS05G0107300 PROTEIN"/>
    <property type="match status" value="1"/>
</dbReference>
<sequence length="95" mass="10629">MFSEALSRFNKDFPNITSKKRSRAENFSTDRSSFTSSDRSVLSPSIGKVGVHGHAVIGSFEHDQQKLEERTKTGVPNKRTRTSLVDVKVCVLVFL</sequence>
<dbReference type="PANTHER" id="PTHR31115:SF7">
    <property type="entry name" value="PLANT_F27B13-30 PROTEIN"/>
    <property type="match status" value="1"/>
</dbReference>
<dbReference type="EMBL" id="LXQA010320327">
    <property type="protein sequence ID" value="MCI43643.1"/>
    <property type="molecule type" value="Genomic_DNA"/>
</dbReference>
<dbReference type="AlphaFoldDB" id="A0A392S408"/>
<feature type="region of interest" description="Disordered" evidence="1">
    <location>
        <begin position="17"/>
        <end position="46"/>
    </location>
</feature>
<organism evidence="2 3">
    <name type="scientific">Trifolium medium</name>
    <dbReference type="NCBI Taxonomy" id="97028"/>
    <lineage>
        <taxon>Eukaryota</taxon>
        <taxon>Viridiplantae</taxon>
        <taxon>Streptophyta</taxon>
        <taxon>Embryophyta</taxon>
        <taxon>Tracheophyta</taxon>
        <taxon>Spermatophyta</taxon>
        <taxon>Magnoliopsida</taxon>
        <taxon>eudicotyledons</taxon>
        <taxon>Gunneridae</taxon>
        <taxon>Pentapetalae</taxon>
        <taxon>rosids</taxon>
        <taxon>fabids</taxon>
        <taxon>Fabales</taxon>
        <taxon>Fabaceae</taxon>
        <taxon>Papilionoideae</taxon>
        <taxon>50 kb inversion clade</taxon>
        <taxon>NPAAA clade</taxon>
        <taxon>Hologalegina</taxon>
        <taxon>IRL clade</taxon>
        <taxon>Trifolieae</taxon>
        <taxon>Trifolium</taxon>
    </lineage>
</organism>
<name>A0A392S408_9FABA</name>
<reference evidence="2 3" key="1">
    <citation type="journal article" date="2018" name="Front. Plant Sci.">
        <title>Red Clover (Trifolium pratense) and Zigzag Clover (T. medium) - A Picture of Genomic Similarities and Differences.</title>
        <authorList>
            <person name="Dluhosova J."/>
            <person name="Istvanek J."/>
            <person name="Nedelnik J."/>
            <person name="Repkova J."/>
        </authorList>
    </citation>
    <scope>NUCLEOTIDE SEQUENCE [LARGE SCALE GENOMIC DNA]</scope>
    <source>
        <strain evidence="3">cv. 10/8</strain>
        <tissue evidence="2">Leaf</tissue>
    </source>
</reference>
<evidence type="ECO:0000313" key="2">
    <source>
        <dbReference type="EMBL" id="MCI43643.1"/>
    </source>
</evidence>
<evidence type="ECO:0000256" key="1">
    <source>
        <dbReference type="SAM" id="MobiDB-lite"/>
    </source>
</evidence>
<feature type="compositionally biased region" description="Low complexity" evidence="1">
    <location>
        <begin position="27"/>
        <end position="40"/>
    </location>
</feature>